<dbReference type="Pfam" id="PF21863">
    <property type="entry name" value="HTH_67"/>
    <property type="match status" value="1"/>
</dbReference>
<evidence type="ECO:0008006" key="3">
    <source>
        <dbReference type="Google" id="ProtNLM"/>
    </source>
</evidence>
<dbReference type="InterPro" id="IPR054058">
    <property type="entry name" value="HTH_67"/>
</dbReference>
<protein>
    <recommendedName>
        <fullName evidence="3">SalK</fullName>
    </recommendedName>
</protein>
<organism evidence="1 2">
    <name type="scientific">Pseudonocardia eucalypti</name>
    <dbReference type="NCBI Taxonomy" id="648755"/>
    <lineage>
        <taxon>Bacteria</taxon>
        <taxon>Bacillati</taxon>
        <taxon>Actinomycetota</taxon>
        <taxon>Actinomycetes</taxon>
        <taxon>Pseudonocardiales</taxon>
        <taxon>Pseudonocardiaceae</taxon>
        <taxon>Pseudonocardia</taxon>
    </lineage>
</organism>
<comment type="caution">
    <text evidence="1">The sequence shown here is derived from an EMBL/GenBank/DDBJ whole genome shotgun (WGS) entry which is preliminary data.</text>
</comment>
<reference evidence="2" key="1">
    <citation type="journal article" date="2019" name="Int. J. Syst. Evol. Microbiol.">
        <title>The Global Catalogue of Microorganisms (GCM) 10K type strain sequencing project: providing services to taxonomists for standard genome sequencing and annotation.</title>
        <authorList>
            <consortium name="The Broad Institute Genomics Platform"/>
            <consortium name="The Broad Institute Genome Sequencing Center for Infectious Disease"/>
            <person name="Wu L."/>
            <person name="Ma J."/>
        </authorList>
    </citation>
    <scope>NUCLEOTIDE SEQUENCE [LARGE SCALE GENOMIC DNA]</scope>
    <source>
        <strain evidence="2">JCM 18303</strain>
    </source>
</reference>
<gene>
    <name evidence="1" type="ORF">GCM10023321_41830</name>
</gene>
<sequence length="305" mass="33458">MDYEAAYAKFFTTAPEGTKTPAAVSEGGPARQLRDALEPLAMHSVWSREVNDALAKYEIDMFGGYIYGRGVALGDVTAPVVTAALAVFSPDFVEARWTDARSKLERDQFIKLRDEGTAISLRKVLGDITTEAEVDRVAELLERAADAADGGGRPVFAALRDMPRLTDPYARLWRAAELVREHRGGGHHATWVALGLTAPEINILTELWLDYPLGRYSNLHAWAQPDNEAAIKQLTVAGHIASWELTDSGREFRTMIEQRTDAAQGTLLAALGDQFEPVLEQVSSWSSRCVAAGLYPFDPRKRAAG</sequence>
<evidence type="ECO:0000313" key="2">
    <source>
        <dbReference type="Proteomes" id="UP001428817"/>
    </source>
</evidence>
<evidence type="ECO:0000313" key="1">
    <source>
        <dbReference type="EMBL" id="GAA5159965.1"/>
    </source>
</evidence>
<dbReference type="EMBL" id="BAABJP010000020">
    <property type="protein sequence ID" value="GAA5159965.1"/>
    <property type="molecule type" value="Genomic_DNA"/>
</dbReference>
<dbReference type="Proteomes" id="UP001428817">
    <property type="component" value="Unassembled WGS sequence"/>
</dbReference>
<name>A0ABP9QD91_9PSEU</name>
<keyword evidence="2" id="KW-1185">Reference proteome</keyword>
<dbReference type="NCBIfam" id="NF047719">
    <property type="entry name" value="SCO6745_fam_HTH"/>
    <property type="match status" value="1"/>
</dbReference>
<accession>A0ABP9QD91</accession>
<proteinExistence type="predicted"/>
<dbReference type="RefSeq" id="WP_185060444.1">
    <property type="nucleotide sequence ID" value="NZ_BAABJP010000020.1"/>
</dbReference>